<dbReference type="SMART" id="SM00304">
    <property type="entry name" value="HAMP"/>
    <property type="match status" value="1"/>
</dbReference>
<dbReference type="InterPro" id="IPR003660">
    <property type="entry name" value="HAMP_dom"/>
</dbReference>
<name>A0A5D0R0Q4_9FLAO</name>
<dbReference type="CDD" id="cd00082">
    <property type="entry name" value="HisKA"/>
    <property type="match status" value="1"/>
</dbReference>
<feature type="domain" description="Histidine kinase" evidence="12">
    <location>
        <begin position="246"/>
        <end position="458"/>
    </location>
</feature>
<evidence type="ECO:0000256" key="10">
    <source>
        <dbReference type="ARBA" id="ARBA00023136"/>
    </source>
</evidence>
<proteinExistence type="predicted"/>
<dbReference type="PANTHER" id="PTHR45436:SF5">
    <property type="entry name" value="SENSOR HISTIDINE KINASE TRCS"/>
    <property type="match status" value="1"/>
</dbReference>
<evidence type="ECO:0000259" key="12">
    <source>
        <dbReference type="PROSITE" id="PS50109"/>
    </source>
</evidence>
<dbReference type="OrthoDB" id="594725at2"/>
<dbReference type="Proteomes" id="UP000323720">
    <property type="component" value="Unassembled WGS sequence"/>
</dbReference>
<evidence type="ECO:0000256" key="6">
    <source>
        <dbReference type="ARBA" id="ARBA00022692"/>
    </source>
</evidence>
<keyword evidence="10 11" id="KW-0472">Membrane</keyword>
<dbReference type="InterPro" id="IPR036890">
    <property type="entry name" value="HATPase_C_sf"/>
</dbReference>
<dbReference type="Pfam" id="PF02518">
    <property type="entry name" value="HATPase_c"/>
    <property type="match status" value="1"/>
</dbReference>
<keyword evidence="6 11" id="KW-0812">Transmembrane</keyword>
<dbReference type="Gene3D" id="6.10.340.10">
    <property type="match status" value="1"/>
</dbReference>
<evidence type="ECO:0000256" key="5">
    <source>
        <dbReference type="ARBA" id="ARBA00022679"/>
    </source>
</evidence>
<protein>
    <recommendedName>
        <fullName evidence="3">histidine kinase</fullName>
        <ecNumber evidence="3">2.7.13.3</ecNumber>
    </recommendedName>
</protein>
<dbReference type="InterPro" id="IPR050428">
    <property type="entry name" value="TCS_sensor_his_kinase"/>
</dbReference>
<dbReference type="SUPFAM" id="SSF158472">
    <property type="entry name" value="HAMP domain-like"/>
    <property type="match status" value="1"/>
</dbReference>
<dbReference type="SMART" id="SM00388">
    <property type="entry name" value="HisKA"/>
    <property type="match status" value="1"/>
</dbReference>
<dbReference type="EC" id="2.7.13.3" evidence="3"/>
<sequence length="458" mass="51986">MNNLSFRNRIAIHYMIATAVIMAVAFAVVYFVVQGTVYQNLDNDLSFEAEKHTTEIIVVGDSVKIRNKREWEEREHGEVQVNPVFIQILNKKGEFMDKSPNLKEDVLVFNPEQNYGGHFNELLNNRAIRQVQMPIEENGKIKGFILAAMSLEASKMVLLNLRNVLIISYLFLLSGLYFISRYLAGRGIIPVKIITATTKRITKSNLNERVVLPQNKDELYELSSGINQLLQRIESAIERERQFTSDASHELRTPLSTLKGTLEVLIRKPRERSEYEDKIKFSLTEIDRMTAIIEQLLVLARLDTNSIKVDRKLVALPTIIDDILSRHKKFILERNLAIDFHNGATLEALVPQYYSNLILENIIGNAIKYSNDATTIHIDIALLDSKVVCEIRDEGIGIKKADLNNLFRHFFRSDALNHKSISGNGLGLSIAKKAADAIQAEILIESEFGIGTTFTIQF</sequence>
<dbReference type="GO" id="GO:0005886">
    <property type="term" value="C:plasma membrane"/>
    <property type="evidence" value="ECO:0007669"/>
    <property type="project" value="TreeGrafter"/>
</dbReference>
<dbReference type="PROSITE" id="PS50885">
    <property type="entry name" value="HAMP"/>
    <property type="match status" value="1"/>
</dbReference>
<keyword evidence="9" id="KW-0902">Two-component regulatory system</keyword>
<evidence type="ECO:0000256" key="3">
    <source>
        <dbReference type="ARBA" id="ARBA00012438"/>
    </source>
</evidence>
<evidence type="ECO:0000256" key="1">
    <source>
        <dbReference type="ARBA" id="ARBA00000085"/>
    </source>
</evidence>
<keyword evidence="5" id="KW-0808">Transferase</keyword>
<feature type="transmembrane region" description="Helical" evidence="11">
    <location>
        <begin position="164"/>
        <end position="184"/>
    </location>
</feature>
<dbReference type="SUPFAM" id="SSF55874">
    <property type="entry name" value="ATPase domain of HSP90 chaperone/DNA topoisomerase II/histidine kinase"/>
    <property type="match status" value="1"/>
</dbReference>
<dbReference type="EMBL" id="VSKK01000005">
    <property type="protein sequence ID" value="TYB74268.1"/>
    <property type="molecule type" value="Genomic_DNA"/>
</dbReference>
<evidence type="ECO:0000256" key="4">
    <source>
        <dbReference type="ARBA" id="ARBA00022553"/>
    </source>
</evidence>
<dbReference type="Pfam" id="PF00672">
    <property type="entry name" value="HAMP"/>
    <property type="match status" value="1"/>
</dbReference>
<dbReference type="Gene3D" id="3.30.565.10">
    <property type="entry name" value="Histidine kinase-like ATPase, C-terminal domain"/>
    <property type="match status" value="1"/>
</dbReference>
<dbReference type="PANTHER" id="PTHR45436">
    <property type="entry name" value="SENSOR HISTIDINE KINASE YKOH"/>
    <property type="match status" value="1"/>
</dbReference>
<dbReference type="Gene3D" id="1.10.287.130">
    <property type="match status" value="1"/>
</dbReference>
<evidence type="ECO:0000256" key="2">
    <source>
        <dbReference type="ARBA" id="ARBA00004370"/>
    </source>
</evidence>
<dbReference type="GO" id="GO:0000155">
    <property type="term" value="F:phosphorelay sensor kinase activity"/>
    <property type="evidence" value="ECO:0007669"/>
    <property type="project" value="InterPro"/>
</dbReference>
<feature type="domain" description="HAMP" evidence="13">
    <location>
        <begin position="185"/>
        <end position="238"/>
    </location>
</feature>
<evidence type="ECO:0000313" key="14">
    <source>
        <dbReference type="EMBL" id="TYB74268.1"/>
    </source>
</evidence>
<feature type="transmembrane region" description="Helical" evidence="11">
    <location>
        <begin position="12"/>
        <end position="33"/>
    </location>
</feature>
<dbReference type="InterPro" id="IPR005467">
    <property type="entry name" value="His_kinase_dom"/>
</dbReference>
<organism evidence="14 15">
    <name type="scientific">Bizionia myxarmorum</name>
    <dbReference type="NCBI Taxonomy" id="291186"/>
    <lineage>
        <taxon>Bacteria</taxon>
        <taxon>Pseudomonadati</taxon>
        <taxon>Bacteroidota</taxon>
        <taxon>Flavobacteriia</taxon>
        <taxon>Flavobacteriales</taxon>
        <taxon>Flavobacteriaceae</taxon>
        <taxon>Bizionia</taxon>
    </lineage>
</organism>
<comment type="subcellular location">
    <subcellularLocation>
        <location evidence="2">Membrane</location>
    </subcellularLocation>
</comment>
<evidence type="ECO:0000256" key="9">
    <source>
        <dbReference type="ARBA" id="ARBA00023012"/>
    </source>
</evidence>
<keyword evidence="8 11" id="KW-1133">Transmembrane helix</keyword>
<gene>
    <name evidence="14" type="ORF">ES674_14015</name>
</gene>
<comment type="catalytic activity">
    <reaction evidence="1">
        <text>ATP + protein L-histidine = ADP + protein N-phospho-L-histidine.</text>
        <dbReference type="EC" id="2.7.13.3"/>
    </reaction>
</comment>
<accession>A0A5D0R0Q4</accession>
<dbReference type="FunFam" id="1.10.287.130:FF:000001">
    <property type="entry name" value="Two-component sensor histidine kinase"/>
    <property type="match status" value="1"/>
</dbReference>
<dbReference type="InterPro" id="IPR003661">
    <property type="entry name" value="HisK_dim/P_dom"/>
</dbReference>
<evidence type="ECO:0000256" key="11">
    <source>
        <dbReference type="SAM" id="Phobius"/>
    </source>
</evidence>
<keyword evidence="7 14" id="KW-0418">Kinase</keyword>
<dbReference type="Pfam" id="PF00512">
    <property type="entry name" value="HisKA"/>
    <property type="match status" value="1"/>
</dbReference>
<evidence type="ECO:0000256" key="7">
    <source>
        <dbReference type="ARBA" id="ARBA00022777"/>
    </source>
</evidence>
<dbReference type="InterPro" id="IPR003594">
    <property type="entry name" value="HATPase_dom"/>
</dbReference>
<dbReference type="InterPro" id="IPR036097">
    <property type="entry name" value="HisK_dim/P_sf"/>
</dbReference>
<evidence type="ECO:0000259" key="13">
    <source>
        <dbReference type="PROSITE" id="PS50885"/>
    </source>
</evidence>
<dbReference type="PRINTS" id="PR00344">
    <property type="entry name" value="BCTRLSENSOR"/>
</dbReference>
<dbReference type="PROSITE" id="PS50109">
    <property type="entry name" value="HIS_KIN"/>
    <property type="match status" value="1"/>
</dbReference>
<evidence type="ECO:0000313" key="15">
    <source>
        <dbReference type="Proteomes" id="UP000323720"/>
    </source>
</evidence>
<evidence type="ECO:0000256" key="8">
    <source>
        <dbReference type="ARBA" id="ARBA00022989"/>
    </source>
</evidence>
<dbReference type="SMART" id="SM00387">
    <property type="entry name" value="HATPase_c"/>
    <property type="match status" value="1"/>
</dbReference>
<keyword evidence="4" id="KW-0597">Phosphoprotein</keyword>
<keyword evidence="15" id="KW-1185">Reference proteome</keyword>
<dbReference type="InterPro" id="IPR004358">
    <property type="entry name" value="Sig_transdc_His_kin-like_C"/>
</dbReference>
<dbReference type="CDD" id="cd06225">
    <property type="entry name" value="HAMP"/>
    <property type="match status" value="1"/>
</dbReference>
<reference evidence="14 15" key="1">
    <citation type="submission" date="2019-08" db="EMBL/GenBank/DDBJ databases">
        <title>Genomes of Antarctic Bizionia species.</title>
        <authorList>
            <person name="Bowman J.P."/>
        </authorList>
    </citation>
    <scope>NUCLEOTIDE SEQUENCE [LARGE SCALE GENOMIC DNA]</scope>
    <source>
        <strain evidence="14 15">ADA-4</strain>
    </source>
</reference>
<comment type="caution">
    <text evidence="14">The sequence shown here is derived from an EMBL/GenBank/DDBJ whole genome shotgun (WGS) entry which is preliminary data.</text>
</comment>
<dbReference type="AlphaFoldDB" id="A0A5D0R0Q4"/>
<dbReference type="SUPFAM" id="SSF47384">
    <property type="entry name" value="Homodimeric domain of signal transducing histidine kinase"/>
    <property type="match status" value="1"/>
</dbReference>